<dbReference type="RefSeq" id="WP_419189312.1">
    <property type="nucleotide sequence ID" value="NZ_CP036526.1"/>
</dbReference>
<dbReference type="SUPFAM" id="SSF51197">
    <property type="entry name" value="Clavaminate synthase-like"/>
    <property type="match status" value="1"/>
</dbReference>
<dbReference type="InterPro" id="IPR008775">
    <property type="entry name" value="Phytyl_CoA_dOase-like"/>
</dbReference>
<keyword evidence="2" id="KW-1185">Reference proteome</keyword>
<accession>A0A517P0K3</accession>
<proteinExistence type="predicted"/>
<keyword evidence="1" id="KW-0560">Oxidoreductase</keyword>
<dbReference type="AlphaFoldDB" id="A0A517P0K3"/>
<organism evidence="1 2">
    <name type="scientific">Stieleria marina</name>
    <dbReference type="NCBI Taxonomy" id="1930275"/>
    <lineage>
        <taxon>Bacteria</taxon>
        <taxon>Pseudomonadati</taxon>
        <taxon>Planctomycetota</taxon>
        <taxon>Planctomycetia</taxon>
        <taxon>Pirellulales</taxon>
        <taxon>Pirellulaceae</taxon>
        <taxon>Stieleria</taxon>
    </lineage>
</organism>
<name>A0A517P0K3_9BACT</name>
<dbReference type="Proteomes" id="UP000319817">
    <property type="component" value="Chromosome"/>
</dbReference>
<keyword evidence="1" id="KW-0223">Dioxygenase</keyword>
<gene>
    <name evidence="1" type="ORF">K239x_49120</name>
</gene>
<evidence type="ECO:0000313" key="1">
    <source>
        <dbReference type="EMBL" id="QDT12899.1"/>
    </source>
</evidence>
<evidence type="ECO:0000313" key="2">
    <source>
        <dbReference type="Proteomes" id="UP000319817"/>
    </source>
</evidence>
<dbReference type="GO" id="GO:0016706">
    <property type="term" value="F:2-oxoglutarate-dependent dioxygenase activity"/>
    <property type="evidence" value="ECO:0007669"/>
    <property type="project" value="UniProtKB-ARBA"/>
</dbReference>
<sequence length="202" mass="22990">MFTLKDKEQYQRDGYIVAENVLAETLASDLQNEASQITSQTEFDEQLFVNDIYCGNDWMHSLPSHPAFERLFKLPALLDGIAHLMGAPCELVLWYLHQNPPQVGAAMWHQDLETLPSGAKVCVTLSIHDTEDKKDHLRVLPGSFSRAEPTEEQLYENFADEVALRISNRTAIIHDPVLWHATKVNNSSDNELSLFLFYKMAD</sequence>
<dbReference type="EMBL" id="CP036526">
    <property type="protein sequence ID" value="QDT12899.1"/>
    <property type="molecule type" value="Genomic_DNA"/>
</dbReference>
<dbReference type="Gene3D" id="2.60.120.620">
    <property type="entry name" value="q2cbj1_9rhob like domain"/>
    <property type="match status" value="1"/>
</dbReference>
<protein>
    <submittedName>
        <fullName evidence="1">Phytanoyl-CoA dioxygenase (PhyH)</fullName>
    </submittedName>
</protein>
<reference evidence="1 2" key="1">
    <citation type="submission" date="2019-02" db="EMBL/GenBank/DDBJ databases">
        <title>Deep-cultivation of Planctomycetes and their phenomic and genomic characterization uncovers novel biology.</title>
        <authorList>
            <person name="Wiegand S."/>
            <person name="Jogler M."/>
            <person name="Boedeker C."/>
            <person name="Pinto D."/>
            <person name="Vollmers J."/>
            <person name="Rivas-Marin E."/>
            <person name="Kohn T."/>
            <person name="Peeters S.H."/>
            <person name="Heuer A."/>
            <person name="Rast P."/>
            <person name="Oberbeckmann S."/>
            <person name="Bunk B."/>
            <person name="Jeske O."/>
            <person name="Meyerdierks A."/>
            <person name="Storesund J.E."/>
            <person name="Kallscheuer N."/>
            <person name="Luecker S."/>
            <person name="Lage O.M."/>
            <person name="Pohl T."/>
            <person name="Merkel B.J."/>
            <person name="Hornburger P."/>
            <person name="Mueller R.-W."/>
            <person name="Bruemmer F."/>
            <person name="Labrenz M."/>
            <person name="Spormann A.M."/>
            <person name="Op den Camp H."/>
            <person name="Overmann J."/>
            <person name="Amann R."/>
            <person name="Jetten M.S.M."/>
            <person name="Mascher T."/>
            <person name="Medema M.H."/>
            <person name="Devos D.P."/>
            <person name="Kaster A.-K."/>
            <person name="Ovreas L."/>
            <person name="Rohde M."/>
            <person name="Galperin M.Y."/>
            <person name="Jogler C."/>
        </authorList>
    </citation>
    <scope>NUCLEOTIDE SEQUENCE [LARGE SCALE GENOMIC DNA]</scope>
    <source>
        <strain evidence="1 2">K23_9</strain>
    </source>
</reference>
<dbReference type="Pfam" id="PF05721">
    <property type="entry name" value="PhyH"/>
    <property type="match status" value="1"/>
</dbReference>